<protein>
    <recommendedName>
        <fullName evidence="1">Sulfatase-modifying factor enzyme-like domain-containing protein</fullName>
    </recommendedName>
</protein>
<dbReference type="Gene3D" id="3.90.1580.10">
    <property type="entry name" value="paralog of FGE (formylglycine-generating enzyme)"/>
    <property type="match status" value="1"/>
</dbReference>
<dbReference type="Pfam" id="PF03781">
    <property type="entry name" value="FGE-sulfatase"/>
    <property type="match status" value="1"/>
</dbReference>
<dbReference type="SUPFAM" id="SSF56436">
    <property type="entry name" value="C-type lectin-like"/>
    <property type="match status" value="1"/>
</dbReference>
<accession>A0ABQ1LDS1</accession>
<dbReference type="InterPro" id="IPR005532">
    <property type="entry name" value="SUMF_dom"/>
</dbReference>
<dbReference type="EMBL" id="BMFC01000026">
    <property type="protein sequence ID" value="GGC23174.1"/>
    <property type="molecule type" value="Genomic_DNA"/>
</dbReference>
<organism evidence="2 3">
    <name type="scientific">Marivita lacus</name>
    <dbReference type="NCBI Taxonomy" id="1323742"/>
    <lineage>
        <taxon>Bacteria</taxon>
        <taxon>Pseudomonadati</taxon>
        <taxon>Pseudomonadota</taxon>
        <taxon>Alphaproteobacteria</taxon>
        <taxon>Rhodobacterales</taxon>
        <taxon>Roseobacteraceae</taxon>
        <taxon>Marivita</taxon>
    </lineage>
</organism>
<sequence>MTATPPRRSALTTTSFGLLTLALGLGMVVITGAALTLRSPDSTLLPIMADHPVVLAEGRKLYVQRHEVTIAEWNICAAEGACTLEMRVRSHNDPATTPATGLSYVDVQEYIVWINEASGHDFRLPHAAEWDAMAAAVLHKRPAPIFTDPALAWASGYLTEGIVPRALKQQGHFSTSPEGISDLDGSVWEWTQDCYAGTAADADPAWCPAYVVSGEHVAVIPYLTRDPANGGCAVGMPPAHLGMRLVTDSPLGNSPAQ</sequence>
<reference evidence="3" key="1">
    <citation type="journal article" date="2019" name="Int. J. Syst. Evol. Microbiol.">
        <title>The Global Catalogue of Microorganisms (GCM) 10K type strain sequencing project: providing services to taxonomists for standard genome sequencing and annotation.</title>
        <authorList>
            <consortium name="The Broad Institute Genomics Platform"/>
            <consortium name="The Broad Institute Genome Sequencing Center for Infectious Disease"/>
            <person name="Wu L."/>
            <person name="Ma J."/>
        </authorList>
    </citation>
    <scope>NUCLEOTIDE SEQUENCE [LARGE SCALE GENOMIC DNA]</scope>
    <source>
        <strain evidence="3">CGMCC 1.12478</strain>
    </source>
</reference>
<evidence type="ECO:0000259" key="1">
    <source>
        <dbReference type="Pfam" id="PF03781"/>
    </source>
</evidence>
<dbReference type="InterPro" id="IPR042095">
    <property type="entry name" value="SUMF_sf"/>
</dbReference>
<dbReference type="Proteomes" id="UP000645462">
    <property type="component" value="Unassembled WGS sequence"/>
</dbReference>
<dbReference type="RefSeq" id="WP_229747976.1">
    <property type="nucleotide sequence ID" value="NZ_BMFC01000026.1"/>
</dbReference>
<dbReference type="InterPro" id="IPR016187">
    <property type="entry name" value="CTDL_fold"/>
</dbReference>
<proteinExistence type="predicted"/>
<name>A0ABQ1LDS1_9RHOB</name>
<feature type="domain" description="Sulfatase-modifying factor enzyme-like" evidence="1">
    <location>
        <begin position="56"/>
        <end position="246"/>
    </location>
</feature>
<gene>
    <name evidence="2" type="ORF">GCM10011363_44590</name>
</gene>
<keyword evidence="3" id="KW-1185">Reference proteome</keyword>
<evidence type="ECO:0000313" key="3">
    <source>
        <dbReference type="Proteomes" id="UP000645462"/>
    </source>
</evidence>
<comment type="caution">
    <text evidence="2">The sequence shown here is derived from an EMBL/GenBank/DDBJ whole genome shotgun (WGS) entry which is preliminary data.</text>
</comment>
<evidence type="ECO:0000313" key="2">
    <source>
        <dbReference type="EMBL" id="GGC23174.1"/>
    </source>
</evidence>